<dbReference type="RefSeq" id="WP_074699997.1">
    <property type="nucleotide sequence ID" value="NZ_FNKH01000002.1"/>
</dbReference>
<name>A0A1H1BYP7_9MICC</name>
<dbReference type="Pfam" id="PF01872">
    <property type="entry name" value="RibD_C"/>
    <property type="match status" value="1"/>
</dbReference>
<dbReference type="OrthoDB" id="2313602at2"/>
<proteinExistence type="predicted"/>
<dbReference type="KEGG" id="acry:AC20117_09135"/>
<dbReference type="SUPFAM" id="SSF53597">
    <property type="entry name" value="Dihydrofolate reductase-like"/>
    <property type="match status" value="1"/>
</dbReference>
<reference evidence="3 4" key="1">
    <citation type="submission" date="2016-10" db="EMBL/GenBank/DDBJ databases">
        <authorList>
            <person name="de Groot N.N."/>
        </authorList>
    </citation>
    <scope>NUCLEOTIDE SEQUENCE [LARGE SCALE GENOMIC DNA]</scope>
    <source>
        <strain evidence="3 4">DSM 20117</strain>
    </source>
</reference>
<feature type="region of interest" description="Disordered" evidence="1">
    <location>
        <begin position="46"/>
        <end position="65"/>
    </location>
</feature>
<dbReference type="GO" id="GO:0009231">
    <property type="term" value="P:riboflavin biosynthetic process"/>
    <property type="evidence" value="ECO:0007669"/>
    <property type="project" value="InterPro"/>
</dbReference>
<dbReference type="EMBL" id="FNKH01000002">
    <property type="protein sequence ID" value="SDQ57073.1"/>
    <property type="molecule type" value="Genomic_DNA"/>
</dbReference>
<feature type="domain" description="Bacterial bifunctional deaminase-reductase C-terminal" evidence="2">
    <location>
        <begin position="9"/>
        <end position="198"/>
    </location>
</feature>
<dbReference type="InterPro" id="IPR002734">
    <property type="entry name" value="RibDG_C"/>
</dbReference>
<dbReference type="STRING" id="37928.SAMN04489742_1644"/>
<dbReference type="Gene3D" id="3.40.430.10">
    <property type="entry name" value="Dihydrofolate Reductase, subunit A"/>
    <property type="match status" value="1"/>
</dbReference>
<organism evidence="3 4">
    <name type="scientific">Crystallibacter crystallopoietes</name>
    <dbReference type="NCBI Taxonomy" id="37928"/>
    <lineage>
        <taxon>Bacteria</taxon>
        <taxon>Bacillati</taxon>
        <taxon>Actinomycetota</taxon>
        <taxon>Actinomycetes</taxon>
        <taxon>Micrococcales</taxon>
        <taxon>Micrococcaceae</taxon>
        <taxon>Crystallibacter</taxon>
    </lineage>
</organism>
<dbReference type="InterPro" id="IPR050765">
    <property type="entry name" value="Riboflavin_Biosynth_HTPR"/>
</dbReference>
<dbReference type="GO" id="GO:0008703">
    <property type="term" value="F:5-amino-6-(5-phosphoribosylamino)uracil reductase activity"/>
    <property type="evidence" value="ECO:0007669"/>
    <property type="project" value="InterPro"/>
</dbReference>
<gene>
    <name evidence="3" type="ORF">SAMN04489742_1644</name>
</gene>
<keyword evidence="4" id="KW-1185">Reference proteome</keyword>
<evidence type="ECO:0000313" key="4">
    <source>
        <dbReference type="Proteomes" id="UP000181917"/>
    </source>
</evidence>
<evidence type="ECO:0000259" key="2">
    <source>
        <dbReference type="Pfam" id="PF01872"/>
    </source>
</evidence>
<dbReference type="InterPro" id="IPR024072">
    <property type="entry name" value="DHFR-like_dom_sf"/>
</dbReference>
<sequence>MAKLRVAPFCISLDGYGAGPDQSMENPLGVGGERLHEWVLPTRAFRSKHGMGDDGETGPDNDVAERSDANIGATIMGRNMFGPVRGSWEDSDTWTGWWGDNPPFHHPVFVLTHHERAPIEMDGGTTFHFVTGGIHAAREQAIDAAGGLDVKLGGGVSTIRQYLQAGLVDELQLSIVPILLGSGERLLTDLGDQIQHYRRADITSSSAAAHVTLVRADG</sequence>
<evidence type="ECO:0000256" key="1">
    <source>
        <dbReference type="SAM" id="MobiDB-lite"/>
    </source>
</evidence>
<evidence type="ECO:0000313" key="3">
    <source>
        <dbReference type="EMBL" id="SDQ57073.1"/>
    </source>
</evidence>
<dbReference type="AlphaFoldDB" id="A0A1H1BYP7"/>
<protein>
    <submittedName>
        <fullName evidence="3">RibD C-terminal domain-containing protein</fullName>
    </submittedName>
</protein>
<dbReference type="PANTHER" id="PTHR38011">
    <property type="entry name" value="DIHYDROFOLATE REDUCTASE FAMILY PROTEIN (AFU_ORTHOLOGUE AFUA_8G06820)"/>
    <property type="match status" value="1"/>
</dbReference>
<accession>A0A1H1BYP7</accession>
<dbReference type="PANTHER" id="PTHR38011:SF12">
    <property type="entry name" value="BIFUNCTIONAL DEAMINASE-REDUCTASE DOMAIN PROTEIN"/>
    <property type="match status" value="1"/>
</dbReference>
<dbReference type="Proteomes" id="UP000181917">
    <property type="component" value="Unassembled WGS sequence"/>
</dbReference>